<gene>
    <name evidence="11" type="primary">LOC110288848</name>
</gene>
<dbReference type="GeneID" id="110288848"/>
<sequence>MQALLFLMALLLPSGAGAEEIIDGVEAKPHSLPYMAHLRIITNNGLKRCGGFLIAPQFVMTAAHCRGRDITVILGAHNINKNESTQQIIKAEKQFVHPKFRYSSGFNDIMLLKLQRKANLTRAVSVISLPRPFDFIKPRNVCRTAGWGYTGERNLQSDTLRVVRLVIMACKNHSDYDDLHVCAGSLTTFESIREGDSGGPLVCYGMAHGIASSYKAKAPAVFTRISSYVGWINHVLKYK</sequence>
<dbReference type="Proteomes" id="UP000515126">
    <property type="component" value="Unplaced"/>
</dbReference>
<evidence type="ECO:0000256" key="1">
    <source>
        <dbReference type="ARBA" id="ARBA00022670"/>
    </source>
</evidence>
<dbReference type="PROSITE" id="PS00134">
    <property type="entry name" value="TRYPSIN_HIS"/>
    <property type="match status" value="1"/>
</dbReference>
<keyword evidence="1 7" id="KW-0645">Protease</keyword>
<reference evidence="11" key="1">
    <citation type="submission" date="2025-08" db="UniProtKB">
        <authorList>
            <consortium name="RefSeq"/>
        </authorList>
    </citation>
    <scope>IDENTIFICATION</scope>
</reference>
<evidence type="ECO:0000256" key="5">
    <source>
        <dbReference type="ARBA" id="ARBA00023145"/>
    </source>
</evidence>
<evidence type="ECO:0000256" key="4">
    <source>
        <dbReference type="ARBA" id="ARBA00022825"/>
    </source>
</evidence>
<feature type="domain" description="Peptidase S1" evidence="9">
    <location>
        <begin position="21"/>
        <end position="237"/>
    </location>
</feature>
<dbReference type="GO" id="GO:0004252">
    <property type="term" value="F:serine-type endopeptidase activity"/>
    <property type="evidence" value="ECO:0007669"/>
    <property type="project" value="InterPro"/>
</dbReference>
<dbReference type="CDD" id="cd00190">
    <property type="entry name" value="Tryp_SPc"/>
    <property type="match status" value="1"/>
</dbReference>
<evidence type="ECO:0000256" key="2">
    <source>
        <dbReference type="ARBA" id="ARBA00022729"/>
    </source>
</evidence>
<dbReference type="InterPro" id="IPR033116">
    <property type="entry name" value="TRYPSIN_SER"/>
</dbReference>
<dbReference type="GO" id="GO:0005737">
    <property type="term" value="C:cytoplasm"/>
    <property type="evidence" value="ECO:0007669"/>
    <property type="project" value="TreeGrafter"/>
</dbReference>
<keyword evidence="10" id="KW-1185">Reference proteome</keyword>
<dbReference type="PANTHER" id="PTHR24271">
    <property type="entry name" value="KALLIKREIN-RELATED"/>
    <property type="match status" value="1"/>
</dbReference>
<evidence type="ECO:0000256" key="8">
    <source>
        <dbReference type="SAM" id="SignalP"/>
    </source>
</evidence>
<keyword evidence="6" id="KW-1015">Disulfide bond</keyword>
<dbReference type="InterPro" id="IPR018114">
    <property type="entry name" value="TRYPSIN_HIS"/>
</dbReference>
<dbReference type="SUPFAM" id="SSF50494">
    <property type="entry name" value="Trypsin-like serine proteases"/>
    <property type="match status" value="1"/>
</dbReference>
<keyword evidence="5" id="KW-0865">Zymogen</keyword>
<evidence type="ECO:0000256" key="3">
    <source>
        <dbReference type="ARBA" id="ARBA00022801"/>
    </source>
</evidence>
<dbReference type="GO" id="GO:0005615">
    <property type="term" value="C:extracellular space"/>
    <property type="evidence" value="ECO:0007669"/>
    <property type="project" value="TreeGrafter"/>
</dbReference>
<evidence type="ECO:0000313" key="10">
    <source>
        <dbReference type="Proteomes" id="UP000515126"/>
    </source>
</evidence>
<dbReference type="AlphaFoldDB" id="A0A6P5P986"/>
<organism evidence="10 11">
    <name type="scientific">Mus caroli</name>
    <name type="common">Ryukyu mouse</name>
    <name type="synonym">Ricefield mouse</name>
    <dbReference type="NCBI Taxonomy" id="10089"/>
    <lineage>
        <taxon>Eukaryota</taxon>
        <taxon>Metazoa</taxon>
        <taxon>Chordata</taxon>
        <taxon>Craniata</taxon>
        <taxon>Vertebrata</taxon>
        <taxon>Euteleostomi</taxon>
        <taxon>Mammalia</taxon>
        <taxon>Eutheria</taxon>
        <taxon>Euarchontoglires</taxon>
        <taxon>Glires</taxon>
        <taxon>Rodentia</taxon>
        <taxon>Myomorpha</taxon>
        <taxon>Muroidea</taxon>
        <taxon>Muridae</taxon>
        <taxon>Murinae</taxon>
        <taxon>Mus</taxon>
        <taxon>Mus</taxon>
    </lineage>
</organism>
<dbReference type="KEGG" id="mcal:110288848"/>
<evidence type="ECO:0000256" key="7">
    <source>
        <dbReference type="RuleBase" id="RU363034"/>
    </source>
</evidence>
<protein>
    <submittedName>
        <fullName evidence="11">Mast cell protease 2-like</fullName>
    </submittedName>
</protein>
<dbReference type="PRINTS" id="PR00722">
    <property type="entry name" value="CHYMOTRYPSIN"/>
</dbReference>
<feature type="signal peptide" evidence="8">
    <location>
        <begin position="1"/>
        <end position="18"/>
    </location>
</feature>
<dbReference type="PROSITE" id="PS50240">
    <property type="entry name" value="TRYPSIN_DOM"/>
    <property type="match status" value="1"/>
</dbReference>
<accession>A0A6P5P986</accession>
<dbReference type="Pfam" id="PF00089">
    <property type="entry name" value="Trypsin"/>
    <property type="match status" value="1"/>
</dbReference>
<evidence type="ECO:0000259" key="9">
    <source>
        <dbReference type="PROSITE" id="PS50240"/>
    </source>
</evidence>
<dbReference type="InterPro" id="IPR043504">
    <property type="entry name" value="Peptidase_S1_PA_chymotrypsin"/>
</dbReference>
<proteinExistence type="predicted"/>
<dbReference type="SMART" id="SM00020">
    <property type="entry name" value="Tryp_SPc"/>
    <property type="match status" value="1"/>
</dbReference>
<dbReference type="PANTHER" id="PTHR24271:SF23">
    <property type="entry name" value="CHYMASE 2, MAST CELL-RELATED"/>
    <property type="match status" value="1"/>
</dbReference>
<evidence type="ECO:0000256" key="6">
    <source>
        <dbReference type="ARBA" id="ARBA00023157"/>
    </source>
</evidence>
<evidence type="ECO:0000313" key="11">
    <source>
        <dbReference type="RefSeq" id="XP_021010743.1"/>
    </source>
</evidence>
<keyword evidence="2 8" id="KW-0732">Signal</keyword>
<dbReference type="GO" id="GO:0006508">
    <property type="term" value="P:proteolysis"/>
    <property type="evidence" value="ECO:0007669"/>
    <property type="project" value="UniProtKB-KW"/>
</dbReference>
<dbReference type="RefSeq" id="XP_021010743.1">
    <property type="nucleotide sequence ID" value="XM_021155084.1"/>
</dbReference>
<dbReference type="Gene3D" id="2.40.10.10">
    <property type="entry name" value="Trypsin-like serine proteases"/>
    <property type="match status" value="2"/>
</dbReference>
<dbReference type="InterPro" id="IPR009003">
    <property type="entry name" value="Peptidase_S1_PA"/>
</dbReference>
<dbReference type="FunFam" id="2.40.10.10:FF:000005">
    <property type="entry name" value="Serine protease 37"/>
    <property type="match status" value="1"/>
</dbReference>
<keyword evidence="4 7" id="KW-0720">Serine protease</keyword>
<feature type="chain" id="PRO_5027952158" evidence="8">
    <location>
        <begin position="19"/>
        <end position="239"/>
    </location>
</feature>
<dbReference type="InterPro" id="IPR001254">
    <property type="entry name" value="Trypsin_dom"/>
</dbReference>
<keyword evidence="3 7" id="KW-0378">Hydrolase</keyword>
<dbReference type="PROSITE" id="PS00135">
    <property type="entry name" value="TRYPSIN_SER"/>
    <property type="match status" value="1"/>
</dbReference>
<dbReference type="InterPro" id="IPR001314">
    <property type="entry name" value="Peptidase_S1A"/>
</dbReference>
<name>A0A6P5P986_MUSCR</name>